<dbReference type="InterPro" id="IPR013087">
    <property type="entry name" value="Znf_C2H2_type"/>
</dbReference>
<dbReference type="GO" id="GO:0045476">
    <property type="term" value="P:nurse cell apoptotic process"/>
    <property type="evidence" value="ECO:0007669"/>
    <property type="project" value="UniProtKB-ARBA"/>
</dbReference>
<dbReference type="InterPro" id="IPR051095">
    <property type="entry name" value="Dros_DevTransReg"/>
</dbReference>
<dbReference type="InterPro" id="IPR011333">
    <property type="entry name" value="SKP1/BTB/POZ_sf"/>
</dbReference>
<comment type="subcellular location">
    <subcellularLocation>
        <location evidence="1">Nucleus</location>
    </subcellularLocation>
</comment>
<feature type="compositionally biased region" description="Low complexity" evidence="9">
    <location>
        <begin position="144"/>
        <end position="157"/>
    </location>
</feature>
<evidence type="ECO:0000256" key="8">
    <source>
        <dbReference type="ARBA" id="ARBA00037382"/>
    </source>
</evidence>
<accession>A0A7M7QKS6</accession>
<dbReference type="InterPro" id="IPR000210">
    <property type="entry name" value="BTB/POZ_dom"/>
</dbReference>
<evidence type="ECO:0000313" key="12">
    <source>
        <dbReference type="Proteomes" id="UP000002358"/>
    </source>
</evidence>
<dbReference type="FunFam" id="3.30.710.10:FF:000091">
    <property type="entry name" value="Lola, isoform F"/>
    <property type="match status" value="1"/>
</dbReference>
<evidence type="ECO:0000256" key="4">
    <source>
        <dbReference type="ARBA" id="ARBA00022902"/>
    </source>
</evidence>
<dbReference type="GeneID" id="100123363"/>
<organism evidence="11 12">
    <name type="scientific">Nasonia vitripennis</name>
    <name type="common">Parasitic wasp</name>
    <dbReference type="NCBI Taxonomy" id="7425"/>
    <lineage>
        <taxon>Eukaryota</taxon>
        <taxon>Metazoa</taxon>
        <taxon>Ecdysozoa</taxon>
        <taxon>Arthropoda</taxon>
        <taxon>Hexapoda</taxon>
        <taxon>Insecta</taxon>
        <taxon>Pterygota</taxon>
        <taxon>Neoptera</taxon>
        <taxon>Endopterygota</taxon>
        <taxon>Hymenoptera</taxon>
        <taxon>Apocrita</taxon>
        <taxon>Proctotrupomorpha</taxon>
        <taxon>Chalcidoidea</taxon>
        <taxon>Pteromalidae</taxon>
        <taxon>Pteromalinae</taxon>
        <taxon>Nasonia</taxon>
    </lineage>
</organism>
<keyword evidence="4" id="KW-0524">Neurogenesis</keyword>
<evidence type="ECO:0000313" key="11">
    <source>
        <dbReference type="EnsemblMetazoa" id="XP_031787152"/>
    </source>
</evidence>
<name>A0A7M7QKS6_NASVI</name>
<feature type="compositionally biased region" description="Basic residues" evidence="9">
    <location>
        <begin position="210"/>
        <end position="220"/>
    </location>
</feature>
<dbReference type="GO" id="GO:0045467">
    <property type="term" value="P:R7 cell development"/>
    <property type="evidence" value="ECO:0007669"/>
    <property type="project" value="UniProtKB-ARBA"/>
</dbReference>
<evidence type="ECO:0000259" key="10">
    <source>
        <dbReference type="PROSITE" id="PS50097"/>
    </source>
</evidence>
<feature type="compositionally biased region" description="Acidic residues" evidence="9">
    <location>
        <begin position="302"/>
        <end position="326"/>
    </location>
</feature>
<dbReference type="AlphaFoldDB" id="A0A7M7QKS6"/>
<dbReference type="SUPFAM" id="SSF54695">
    <property type="entry name" value="POZ domain"/>
    <property type="match status" value="1"/>
</dbReference>
<feature type="compositionally biased region" description="Low complexity" evidence="9">
    <location>
        <begin position="123"/>
        <end position="134"/>
    </location>
</feature>
<evidence type="ECO:0000256" key="5">
    <source>
        <dbReference type="ARBA" id="ARBA00023015"/>
    </source>
</evidence>
<proteinExistence type="predicted"/>
<feature type="region of interest" description="Disordered" evidence="9">
    <location>
        <begin position="115"/>
        <end position="241"/>
    </location>
</feature>
<dbReference type="RefSeq" id="XP_031787152.1">
    <property type="nucleotide sequence ID" value="XM_031931292.2"/>
</dbReference>
<dbReference type="EnsemblMetazoa" id="XM_031931292">
    <property type="protein sequence ID" value="XP_031787152"/>
    <property type="gene ID" value="LOC100123363"/>
</dbReference>
<evidence type="ECO:0000256" key="2">
    <source>
        <dbReference type="ARBA" id="ARBA00022473"/>
    </source>
</evidence>
<evidence type="ECO:0000256" key="7">
    <source>
        <dbReference type="ARBA" id="ARBA00023242"/>
    </source>
</evidence>
<dbReference type="PANTHER" id="PTHR23110:SF111">
    <property type="entry name" value="LONGITUDINALS LACKING PROTEIN, ISOFORMS F_I_K_T"/>
    <property type="match status" value="1"/>
</dbReference>
<evidence type="ECO:0000256" key="9">
    <source>
        <dbReference type="SAM" id="MobiDB-lite"/>
    </source>
</evidence>
<keyword evidence="6" id="KW-0804">Transcription</keyword>
<dbReference type="GO" id="GO:0035167">
    <property type="term" value="P:larval lymph gland hemopoiesis"/>
    <property type="evidence" value="ECO:0007669"/>
    <property type="project" value="UniProtKB-ARBA"/>
</dbReference>
<dbReference type="GO" id="GO:0006357">
    <property type="term" value="P:regulation of transcription by RNA polymerase II"/>
    <property type="evidence" value="ECO:0007669"/>
    <property type="project" value="TreeGrafter"/>
</dbReference>
<dbReference type="CDD" id="cd18315">
    <property type="entry name" value="BTB_POZ_BAB-like"/>
    <property type="match status" value="1"/>
</dbReference>
<dbReference type="PROSITE" id="PS50097">
    <property type="entry name" value="BTB"/>
    <property type="match status" value="1"/>
</dbReference>
<dbReference type="GO" id="GO:0007526">
    <property type="term" value="P:larval somatic muscle development"/>
    <property type="evidence" value="ECO:0007669"/>
    <property type="project" value="UniProtKB-ARBA"/>
</dbReference>
<keyword evidence="2" id="KW-0217">Developmental protein</keyword>
<reference evidence="11" key="1">
    <citation type="submission" date="2021-01" db="UniProtKB">
        <authorList>
            <consortium name="EnsemblMetazoa"/>
        </authorList>
    </citation>
    <scope>IDENTIFICATION</scope>
</reference>
<dbReference type="GO" id="GO:0008406">
    <property type="term" value="P:gonad development"/>
    <property type="evidence" value="ECO:0007669"/>
    <property type="project" value="UniProtKB-ARBA"/>
</dbReference>
<dbReference type="Gene3D" id="3.30.160.60">
    <property type="entry name" value="Classic Zinc Finger"/>
    <property type="match status" value="2"/>
</dbReference>
<evidence type="ECO:0000256" key="1">
    <source>
        <dbReference type="ARBA" id="ARBA00004123"/>
    </source>
</evidence>
<keyword evidence="7" id="KW-0539">Nucleus</keyword>
<evidence type="ECO:0000256" key="3">
    <source>
        <dbReference type="ARBA" id="ARBA00022782"/>
    </source>
</evidence>
<feature type="domain" description="BTB" evidence="10">
    <location>
        <begin position="32"/>
        <end position="97"/>
    </location>
</feature>
<dbReference type="Proteomes" id="UP000002358">
    <property type="component" value="Chromosome 5"/>
</dbReference>
<dbReference type="Gene3D" id="3.30.710.10">
    <property type="entry name" value="Potassium Channel Kv1.1, Chain A"/>
    <property type="match status" value="1"/>
</dbReference>
<evidence type="ECO:0000256" key="6">
    <source>
        <dbReference type="ARBA" id="ARBA00023163"/>
    </source>
</evidence>
<dbReference type="GO" id="GO:0005634">
    <property type="term" value="C:nucleus"/>
    <property type="evidence" value="ECO:0007669"/>
    <property type="project" value="UniProtKB-SubCell"/>
</dbReference>
<feature type="region of interest" description="Disordered" evidence="9">
    <location>
        <begin position="288"/>
        <end position="349"/>
    </location>
</feature>
<sequence length="709" mass="79336">MEDDQQFCLRWNNHQSTIIQNFDTLLESGTLVDCTLAAEGKYLKAHKVVLSACSPYFEGLLSEHYDKHPVFILKDVKFKELKAMMDYMYRGEVNISQDQLTALLKAAESLQIKGLSDSRTDKGTGNTGNTTTGGSKDNTRPAKTASSTAAASASAAAVDIPHTSSGLTIEKNSKVPRQSIQQVSVSDQLENSASPQLRGHSSREGSQSPTRKRKRLRRRSLGNDDNSMENHEASNSSDVNMTAPALGVAPVAEEKSQADPADSIGRSALMQQLTKPADEMLQMPLEKPEPSEDMIQPKSEYQDDQESVEDLTNFDDDMNDLNEMEQDNSRAGPSHDPSQHAGMPSWHIAGDRSNASVVGAAAGPGAGDEVFLAAAEAAQAQRDSQAKPLSKKKHIKKVIRHQLPAEFQDSDDFSTMQEVHFIRVKEEINVDADDLLPFEISGYIEDDYNTSSVADESTENSNRLEFKKYYAECGDQSVSPKEIDDLATLYDLIDFTCTKCRKTCKNADYFLMKTDLQCTDCQATMKFQCPRCKLLFRQFDSACRHARQNCQIDDDSVKSSNVQSQRKSQSTYVSETIRNCSACNFSTANTLELRRHFRHEHSNLLRSADSHVCWLCGRRYKSRESMLKHARLCGRPAHIRCQFCPYRTKRREHLRVHMRHRHPDPESCHGSTYDCPNCKKKYKYLTSMKSHAKNCSEAAATSSVPEADE</sequence>
<dbReference type="GO" id="GO:0048813">
    <property type="term" value="P:dendrite morphogenesis"/>
    <property type="evidence" value="ECO:0007669"/>
    <property type="project" value="UniProtKB-ARBA"/>
</dbReference>
<keyword evidence="3" id="KW-0221">Differentiation</keyword>
<comment type="function">
    <text evidence="8">Putative transcription factor required for axon growth and guidance in the central and peripheral nervous systems. Repels CNS axons away from the midline by promoting the expression of the midline repellent sli and its receptor robo.</text>
</comment>
<dbReference type="GO" id="GO:0016199">
    <property type="term" value="P:axon midline choice point recognition"/>
    <property type="evidence" value="ECO:0007669"/>
    <property type="project" value="UniProtKB-ARBA"/>
</dbReference>
<dbReference type="SMART" id="SM00225">
    <property type="entry name" value="BTB"/>
    <property type="match status" value="1"/>
</dbReference>
<keyword evidence="12" id="KW-1185">Reference proteome</keyword>
<dbReference type="SMART" id="SM00355">
    <property type="entry name" value="ZnF_C2H2"/>
    <property type="match status" value="5"/>
</dbReference>
<dbReference type="GO" id="GO:0007464">
    <property type="term" value="P:R3/R4 cell fate commitment"/>
    <property type="evidence" value="ECO:0007669"/>
    <property type="project" value="UniProtKB-ARBA"/>
</dbReference>
<protein>
    <recommendedName>
        <fullName evidence="10">BTB domain-containing protein</fullName>
    </recommendedName>
</protein>
<feature type="compositionally biased region" description="Polar residues" evidence="9">
    <location>
        <begin position="175"/>
        <end position="195"/>
    </location>
</feature>
<dbReference type="Pfam" id="PF00651">
    <property type="entry name" value="BTB"/>
    <property type="match status" value="1"/>
</dbReference>
<dbReference type="PANTHER" id="PTHR23110">
    <property type="entry name" value="BTB DOMAIN TRANSCRIPTION FACTOR"/>
    <property type="match status" value="1"/>
</dbReference>
<keyword evidence="5" id="KW-0805">Transcription regulation</keyword>